<keyword evidence="3 5" id="KW-0560">Oxidoreductase</keyword>
<feature type="domain" description="D-isomer specific 2-hydroxyacid dehydrogenase NAD-binding" evidence="7">
    <location>
        <begin position="115"/>
        <end position="287"/>
    </location>
</feature>
<dbReference type="PROSITE" id="PS00671">
    <property type="entry name" value="D_2_HYDROXYACID_DH_3"/>
    <property type="match status" value="1"/>
</dbReference>
<proteinExistence type="inferred from homology"/>
<dbReference type="InterPro" id="IPR050857">
    <property type="entry name" value="D-2-hydroxyacid_DH"/>
</dbReference>
<organism evidence="8 9">
    <name type="scientific">Mucilaginibacter celer</name>
    <dbReference type="NCBI Taxonomy" id="2305508"/>
    <lineage>
        <taxon>Bacteria</taxon>
        <taxon>Pseudomonadati</taxon>
        <taxon>Bacteroidota</taxon>
        <taxon>Sphingobacteriia</taxon>
        <taxon>Sphingobacteriales</taxon>
        <taxon>Sphingobacteriaceae</taxon>
        <taxon>Mucilaginibacter</taxon>
    </lineage>
</organism>
<sequence>MKDIKIAILDDYQQASSTFGDWSVIRQDAEVTVFSEYIGDEKTLSEALKPFSIVCIMRERTLITAGLLGSLPNLKLIVSTGPRNAAIDLEAVKAHGIELANTGYVGSGAPELTWALIMAAGRGIVNENQSLRNGGWQIGVGSDLSGKTLGIVGLGNIGRKIAQIGQVFDMRVIAWSDSLTAEEAARYGVTYVSKADLFRESDFLTVHLVLSERSRGVISDKELSLMKPGAFLINTSRGPLINEEALVKVLSEGRIAGAALDVFDTEPLPAGHPFRTMDNVLATPHIGYVTNDTYKVFFDDTVAAIEAWLKKQVK</sequence>
<dbReference type="InterPro" id="IPR029753">
    <property type="entry name" value="D-isomer_DH_CS"/>
</dbReference>
<keyword evidence="9" id="KW-1185">Reference proteome</keyword>
<dbReference type="GO" id="GO:0016616">
    <property type="term" value="F:oxidoreductase activity, acting on the CH-OH group of donors, NAD or NADP as acceptor"/>
    <property type="evidence" value="ECO:0007669"/>
    <property type="project" value="InterPro"/>
</dbReference>
<dbReference type="InterPro" id="IPR029752">
    <property type="entry name" value="D-isomer_DH_CS1"/>
</dbReference>
<dbReference type="Gene3D" id="3.40.50.720">
    <property type="entry name" value="NAD(P)-binding Rossmann-like Domain"/>
    <property type="match status" value="2"/>
</dbReference>
<dbReference type="Proteomes" id="UP000270046">
    <property type="component" value="Chromosome"/>
</dbReference>
<dbReference type="Pfam" id="PF00389">
    <property type="entry name" value="2-Hacid_dh"/>
    <property type="match status" value="1"/>
</dbReference>
<dbReference type="PROSITE" id="PS00065">
    <property type="entry name" value="D_2_HYDROXYACID_DH_1"/>
    <property type="match status" value="1"/>
</dbReference>
<dbReference type="Pfam" id="PF02826">
    <property type="entry name" value="2-Hacid_dh_C"/>
    <property type="match status" value="1"/>
</dbReference>
<name>A0A494VMN6_9SPHI</name>
<dbReference type="PANTHER" id="PTHR42789:SF1">
    <property type="entry name" value="D-ISOMER SPECIFIC 2-HYDROXYACID DEHYDROGENASE FAMILY PROTEIN (AFU_ORTHOLOGUE AFUA_6G10090)"/>
    <property type="match status" value="1"/>
</dbReference>
<dbReference type="InterPro" id="IPR036291">
    <property type="entry name" value="NAD(P)-bd_dom_sf"/>
</dbReference>
<evidence type="ECO:0000256" key="5">
    <source>
        <dbReference type="RuleBase" id="RU003719"/>
    </source>
</evidence>
<dbReference type="GO" id="GO:0051287">
    <property type="term" value="F:NAD binding"/>
    <property type="evidence" value="ECO:0007669"/>
    <property type="project" value="InterPro"/>
</dbReference>
<keyword evidence="4" id="KW-0520">NAD</keyword>
<dbReference type="CDD" id="cd12169">
    <property type="entry name" value="PGDH_like_1"/>
    <property type="match status" value="1"/>
</dbReference>
<dbReference type="GO" id="GO:0008652">
    <property type="term" value="P:amino acid biosynthetic process"/>
    <property type="evidence" value="ECO:0007669"/>
    <property type="project" value="UniProtKB-KW"/>
</dbReference>
<evidence type="ECO:0000256" key="2">
    <source>
        <dbReference type="ARBA" id="ARBA00022605"/>
    </source>
</evidence>
<dbReference type="InterPro" id="IPR006139">
    <property type="entry name" value="D-isomer_2_OHA_DH_cat_dom"/>
</dbReference>
<evidence type="ECO:0000256" key="1">
    <source>
        <dbReference type="ARBA" id="ARBA00005854"/>
    </source>
</evidence>
<dbReference type="SUPFAM" id="SSF52283">
    <property type="entry name" value="Formate/glycerate dehydrogenase catalytic domain-like"/>
    <property type="match status" value="1"/>
</dbReference>
<dbReference type="SUPFAM" id="SSF51735">
    <property type="entry name" value="NAD(P)-binding Rossmann-fold domains"/>
    <property type="match status" value="1"/>
</dbReference>
<evidence type="ECO:0000256" key="4">
    <source>
        <dbReference type="ARBA" id="ARBA00023027"/>
    </source>
</evidence>
<dbReference type="KEGG" id="muh:HYN43_002435"/>
<dbReference type="FunFam" id="3.40.50.720:FF:000203">
    <property type="entry name" value="D-3-phosphoglycerate dehydrogenase (SerA)"/>
    <property type="match status" value="1"/>
</dbReference>
<dbReference type="InterPro" id="IPR006140">
    <property type="entry name" value="D-isomer_DH_NAD-bd"/>
</dbReference>
<evidence type="ECO:0000259" key="6">
    <source>
        <dbReference type="Pfam" id="PF00389"/>
    </source>
</evidence>
<reference evidence="8 9" key="1">
    <citation type="submission" date="2018-10" db="EMBL/GenBank/DDBJ databases">
        <title>Genome sequencing of Mucilaginibacter sp. HYN0043.</title>
        <authorList>
            <person name="Kim M."/>
            <person name="Yi H."/>
        </authorList>
    </citation>
    <scope>NUCLEOTIDE SEQUENCE [LARGE SCALE GENOMIC DNA]</scope>
    <source>
        <strain evidence="8 9">HYN0043</strain>
    </source>
</reference>
<evidence type="ECO:0000313" key="9">
    <source>
        <dbReference type="Proteomes" id="UP000270046"/>
    </source>
</evidence>
<dbReference type="PANTHER" id="PTHR42789">
    <property type="entry name" value="D-ISOMER SPECIFIC 2-HYDROXYACID DEHYDROGENASE FAMILY PROTEIN (AFU_ORTHOLOGUE AFUA_6G10090)"/>
    <property type="match status" value="1"/>
</dbReference>
<comment type="similarity">
    <text evidence="1 5">Belongs to the D-isomer specific 2-hydroxyacid dehydrogenase family.</text>
</comment>
<feature type="domain" description="D-isomer specific 2-hydroxyacid dehydrogenase catalytic" evidence="6">
    <location>
        <begin position="26"/>
        <end position="312"/>
    </location>
</feature>
<evidence type="ECO:0000313" key="8">
    <source>
        <dbReference type="EMBL" id="AYL94220.1"/>
    </source>
</evidence>
<evidence type="ECO:0000256" key="3">
    <source>
        <dbReference type="ARBA" id="ARBA00023002"/>
    </source>
</evidence>
<dbReference type="AlphaFoldDB" id="A0A494VMN6"/>
<protein>
    <submittedName>
        <fullName evidence="8">D-2-hydroxyacid dehydrogenase family protein</fullName>
    </submittedName>
</protein>
<gene>
    <name evidence="8" type="ORF">HYN43_002435</name>
</gene>
<accession>A0A494VMN6</accession>
<dbReference type="EMBL" id="CP032869">
    <property type="protein sequence ID" value="AYL94220.1"/>
    <property type="molecule type" value="Genomic_DNA"/>
</dbReference>
<dbReference type="RefSeq" id="WP_119407939.1">
    <property type="nucleotide sequence ID" value="NZ_CP032869.1"/>
</dbReference>
<evidence type="ECO:0000259" key="7">
    <source>
        <dbReference type="Pfam" id="PF02826"/>
    </source>
</evidence>
<dbReference type="OrthoDB" id="1522997at2"/>
<keyword evidence="2" id="KW-0028">Amino-acid biosynthesis</keyword>